<proteinExistence type="inferred from homology"/>
<name>A0A9X1B2J6_9GAMM</name>
<evidence type="ECO:0000256" key="1">
    <source>
        <dbReference type="ARBA" id="ARBA00007734"/>
    </source>
</evidence>
<feature type="domain" description="Transglycosylase SLT" evidence="4">
    <location>
        <begin position="61"/>
        <end position="158"/>
    </location>
</feature>
<dbReference type="SUPFAM" id="SSF53955">
    <property type="entry name" value="Lysozyme-like"/>
    <property type="match status" value="1"/>
</dbReference>
<feature type="chain" id="PRO_5040894193" description="Transglycosylase SLT domain-containing protein" evidence="3">
    <location>
        <begin position="25"/>
        <end position="264"/>
    </location>
</feature>
<dbReference type="PANTHER" id="PTHR37423">
    <property type="entry name" value="SOLUBLE LYTIC MUREIN TRANSGLYCOSYLASE-RELATED"/>
    <property type="match status" value="1"/>
</dbReference>
<comment type="caution">
    <text evidence="5">The sequence shown here is derived from an EMBL/GenBank/DDBJ whole genome shotgun (WGS) entry which is preliminary data.</text>
</comment>
<sequence>MKRLFHGNLVLIVVTSLVPGLATADVAQAKVASEPVSAELKSLPRPPSGPVPSRKALKALVEQTAKRYGVEIELVDALVVAESGYDPHAVSPVGAVGLMQVMPETAADYGVNSVEALFDPQTNVRTGVRHLKRLLGQFGIGKAVMAYNAGEGALSRHNGFVTYPETQRYTHRVLSSYLKKKGVSPYSLEARALTGITLTPSMATASATAGGRRTVRQIDPSRLRLRIRPTLSKRALDPGLHSSGPSSQPMFELQQPKPRLKPRN</sequence>
<dbReference type="EMBL" id="NRRY01000003">
    <property type="protein sequence ID" value="MBK1617473.1"/>
    <property type="molecule type" value="Genomic_DNA"/>
</dbReference>
<dbReference type="InterPro" id="IPR008258">
    <property type="entry name" value="Transglycosylase_SLT_dom_1"/>
</dbReference>
<feature type="signal peptide" evidence="3">
    <location>
        <begin position="1"/>
        <end position="24"/>
    </location>
</feature>
<dbReference type="AlphaFoldDB" id="A0A9X1B2J6"/>
<evidence type="ECO:0000256" key="2">
    <source>
        <dbReference type="SAM" id="MobiDB-lite"/>
    </source>
</evidence>
<dbReference type="Pfam" id="PF01464">
    <property type="entry name" value="SLT"/>
    <property type="match status" value="1"/>
</dbReference>
<keyword evidence="6" id="KW-1185">Reference proteome</keyword>
<organism evidence="5 6">
    <name type="scientific">Lamprobacter modestohalophilus</name>
    <dbReference type="NCBI Taxonomy" id="1064514"/>
    <lineage>
        <taxon>Bacteria</taxon>
        <taxon>Pseudomonadati</taxon>
        <taxon>Pseudomonadota</taxon>
        <taxon>Gammaproteobacteria</taxon>
        <taxon>Chromatiales</taxon>
        <taxon>Chromatiaceae</taxon>
        <taxon>Lamprobacter</taxon>
    </lineage>
</organism>
<feature type="region of interest" description="Disordered" evidence="2">
    <location>
        <begin position="230"/>
        <end position="264"/>
    </location>
</feature>
<evidence type="ECO:0000313" key="6">
    <source>
        <dbReference type="Proteomes" id="UP001138768"/>
    </source>
</evidence>
<dbReference type="GO" id="GO:0000270">
    <property type="term" value="P:peptidoglycan metabolic process"/>
    <property type="evidence" value="ECO:0007669"/>
    <property type="project" value="InterPro"/>
</dbReference>
<comment type="similarity">
    <text evidence="1">Belongs to the transglycosylase Slt family.</text>
</comment>
<dbReference type="Proteomes" id="UP001138768">
    <property type="component" value="Unassembled WGS sequence"/>
</dbReference>
<evidence type="ECO:0000259" key="4">
    <source>
        <dbReference type="Pfam" id="PF01464"/>
    </source>
</evidence>
<protein>
    <recommendedName>
        <fullName evidence="4">Transglycosylase SLT domain-containing protein</fullName>
    </recommendedName>
</protein>
<evidence type="ECO:0000256" key="3">
    <source>
        <dbReference type="SAM" id="SignalP"/>
    </source>
</evidence>
<accession>A0A9X1B2J6</accession>
<keyword evidence="3" id="KW-0732">Signal</keyword>
<gene>
    <name evidence="5" type="ORF">CKO42_03185</name>
</gene>
<dbReference type="InterPro" id="IPR023346">
    <property type="entry name" value="Lysozyme-like_dom_sf"/>
</dbReference>
<dbReference type="GO" id="GO:0016020">
    <property type="term" value="C:membrane"/>
    <property type="evidence" value="ECO:0007669"/>
    <property type="project" value="InterPro"/>
</dbReference>
<dbReference type="PROSITE" id="PS00922">
    <property type="entry name" value="TRANSGLYCOSYLASE"/>
    <property type="match status" value="1"/>
</dbReference>
<dbReference type="InterPro" id="IPR000189">
    <property type="entry name" value="Transglyc_AS"/>
</dbReference>
<dbReference type="Gene3D" id="1.10.530.10">
    <property type="match status" value="1"/>
</dbReference>
<dbReference type="CDD" id="cd00254">
    <property type="entry name" value="LT-like"/>
    <property type="match status" value="1"/>
</dbReference>
<dbReference type="GO" id="GO:0008933">
    <property type="term" value="F:peptidoglycan lytic transglycosylase activity"/>
    <property type="evidence" value="ECO:0007669"/>
    <property type="project" value="InterPro"/>
</dbReference>
<dbReference type="PANTHER" id="PTHR37423:SF2">
    <property type="entry name" value="MEMBRANE-BOUND LYTIC MUREIN TRANSGLYCOSYLASE C"/>
    <property type="match status" value="1"/>
</dbReference>
<reference evidence="5 6" key="1">
    <citation type="journal article" date="2020" name="Microorganisms">
        <title>Osmotic Adaptation and Compatible Solute Biosynthesis of Phototrophic Bacteria as Revealed from Genome Analyses.</title>
        <authorList>
            <person name="Imhoff J.F."/>
            <person name="Rahn T."/>
            <person name="Kunzel S."/>
            <person name="Keller A."/>
            <person name="Neulinger S.C."/>
        </authorList>
    </citation>
    <scope>NUCLEOTIDE SEQUENCE [LARGE SCALE GENOMIC DNA]</scope>
    <source>
        <strain evidence="5 6">DSM 25653</strain>
    </source>
</reference>
<evidence type="ECO:0000313" key="5">
    <source>
        <dbReference type="EMBL" id="MBK1617473.1"/>
    </source>
</evidence>